<evidence type="ECO:0000256" key="2">
    <source>
        <dbReference type="SAM" id="MobiDB-lite"/>
    </source>
</evidence>
<dbReference type="PROSITE" id="PS51021">
    <property type="entry name" value="BAR"/>
    <property type="match status" value="1"/>
</dbReference>
<feature type="compositionally biased region" description="Basic and acidic residues" evidence="2">
    <location>
        <begin position="224"/>
        <end position="255"/>
    </location>
</feature>
<dbReference type="EMBL" id="AZGY01000008">
    <property type="protein sequence ID" value="KZZ95827.1"/>
    <property type="molecule type" value="Genomic_DNA"/>
</dbReference>
<organism evidence="4 5">
    <name type="scientific">Moelleriella libera RCEF 2490</name>
    <dbReference type="NCBI Taxonomy" id="1081109"/>
    <lineage>
        <taxon>Eukaryota</taxon>
        <taxon>Fungi</taxon>
        <taxon>Dikarya</taxon>
        <taxon>Ascomycota</taxon>
        <taxon>Pezizomycotina</taxon>
        <taxon>Sordariomycetes</taxon>
        <taxon>Hypocreomycetidae</taxon>
        <taxon>Hypocreales</taxon>
        <taxon>Clavicipitaceae</taxon>
        <taxon>Moelleriella</taxon>
    </lineage>
</organism>
<protein>
    <submittedName>
        <fullName evidence="4">BAR domain containing protein</fullName>
    </submittedName>
</protein>
<keyword evidence="1" id="KW-0175">Coiled coil</keyword>
<dbReference type="InterPro" id="IPR027267">
    <property type="entry name" value="AH/BAR_dom_sf"/>
</dbReference>
<dbReference type="GO" id="GO:0005737">
    <property type="term" value="C:cytoplasm"/>
    <property type="evidence" value="ECO:0007669"/>
    <property type="project" value="InterPro"/>
</dbReference>
<feature type="domain" description="BAR" evidence="3">
    <location>
        <begin position="15"/>
        <end position="233"/>
    </location>
</feature>
<dbReference type="SUPFAM" id="SSF103657">
    <property type="entry name" value="BAR/IMD domain-like"/>
    <property type="match status" value="1"/>
</dbReference>
<feature type="compositionally biased region" description="Pro residues" evidence="2">
    <location>
        <begin position="380"/>
        <end position="397"/>
    </location>
</feature>
<comment type="caution">
    <text evidence="4">The sequence shown here is derived from an EMBL/GenBank/DDBJ whole genome shotgun (WGS) entry which is preliminary data.</text>
</comment>
<dbReference type="InterPro" id="IPR004148">
    <property type="entry name" value="BAR_dom"/>
</dbReference>
<reference evidence="4 5" key="1">
    <citation type="journal article" date="2016" name="Genome Biol. Evol.">
        <title>Divergent and convergent evolution of fungal pathogenicity.</title>
        <authorList>
            <person name="Shang Y."/>
            <person name="Xiao G."/>
            <person name="Zheng P."/>
            <person name="Cen K."/>
            <person name="Zhan S."/>
            <person name="Wang C."/>
        </authorList>
    </citation>
    <scope>NUCLEOTIDE SEQUENCE [LARGE SCALE GENOMIC DNA]</scope>
    <source>
        <strain evidence="4 5">RCEF 2490</strain>
    </source>
</reference>
<feature type="region of interest" description="Disordered" evidence="2">
    <location>
        <begin position="224"/>
        <end position="299"/>
    </location>
</feature>
<dbReference type="AlphaFoldDB" id="A0A168BWC0"/>
<name>A0A168BWC0_9HYPO</name>
<dbReference type="STRING" id="1081109.A0A168BWC0"/>
<sequence>MNITKRLDRAVQWAGEKMGSEAKTAHSKEFQQLEKEMTVRQEGMENLQKASSSYHKWLSAQDKSRKGPHATLGGAMEDYGGDLPQSEFRRSLLCIGEANEAVAELHKRFAENVKVTWLSHVEQNVKMMNAYQNERKELESRRLAYDASVAKMQKAKQDDHKVEEGVCKTRTKFDDASEDVMRRMQDIQDSEAESIAALKMVFLEAQLEYHEQAAEELRRAKQELFDDSRSASPSYEERHVSRARSNTDRSWHDARQPAPRRLSPSTERLPARRLASANAAAPPSLPPPSQSPRHSLVRASATYGTSTPLATLGVRVPALGRTASDNVAYARQTDDVFRDDDSIGSGEDGASWGNRSASSATSYDSLCRVPNGHESRKAKPPPPPVNRAKKPPPPPVPARRAHLGY</sequence>
<dbReference type="SMART" id="SM00721">
    <property type="entry name" value="BAR"/>
    <property type="match status" value="1"/>
</dbReference>
<dbReference type="Gene3D" id="1.20.1270.60">
    <property type="entry name" value="Arfaptin homology (AH) domain/BAR domain"/>
    <property type="match status" value="1"/>
</dbReference>
<keyword evidence="5" id="KW-1185">Reference proteome</keyword>
<feature type="coiled-coil region" evidence="1">
    <location>
        <begin position="121"/>
        <end position="148"/>
    </location>
</feature>
<dbReference type="Pfam" id="PF03114">
    <property type="entry name" value="BAR"/>
    <property type="match status" value="1"/>
</dbReference>
<feature type="region of interest" description="Disordered" evidence="2">
    <location>
        <begin position="337"/>
        <end position="405"/>
    </location>
</feature>
<dbReference type="OrthoDB" id="14167at2759"/>
<evidence type="ECO:0000256" key="1">
    <source>
        <dbReference type="SAM" id="Coils"/>
    </source>
</evidence>
<accession>A0A168BWC0</accession>
<proteinExistence type="predicted"/>
<gene>
    <name evidence="4" type="ORF">AAL_04123</name>
</gene>
<feature type="compositionally biased region" description="Low complexity" evidence="2">
    <location>
        <begin position="272"/>
        <end position="282"/>
    </location>
</feature>
<dbReference type="Proteomes" id="UP000078544">
    <property type="component" value="Unassembled WGS sequence"/>
</dbReference>
<evidence type="ECO:0000313" key="5">
    <source>
        <dbReference type="Proteomes" id="UP000078544"/>
    </source>
</evidence>
<evidence type="ECO:0000313" key="4">
    <source>
        <dbReference type="EMBL" id="KZZ95827.1"/>
    </source>
</evidence>
<evidence type="ECO:0000259" key="3">
    <source>
        <dbReference type="PROSITE" id="PS51021"/>
    </source>
</evidence>
<feature type="compositionally biased region" description="Polar residues" evidence="2">
    <location>
        <begin position="353"/>
        <end position="364"/>
    </location>
</feature>